<dbReference type="Gene3D" id="1.10.10.60">
    <property type="entry name" value="Homeodomain-like"/>
    <property type="match status" value="1"/>
</dbReference>
<evidence type="ECO:0000256" key="1">
    <source>
        <dbReference type="ARBA" id="ARBA00004123"/>
    </source>
</evidence>
<feature type="compositionally biased region" description="Basic and acidic residues" evidence="7">
    <location>
        <begin position="217"/>
        <end position="241"/>
    </location>
</feature>
<keyword evidence="2 5" id="KW-0238">DNA-binding</keyword>
<dbReference type="OrthoDB" id="6159439at2759"/>
<dbReference type="PROSITE" id="PS50071">
    <property type="entry name" value="HOMEOBOX_2"/>
    <property type="match status" value="1"/>
</dbReference>
<dbReference type="SUPFAM" id="SSF46689">
    <property type="entry name" value="Homeodomain-like"/>
    <property type="match status" value="1"/>
</dbReference>
<keyword evidence="3 5" id="KW-0371">Homeobox</keyword>
<dbReference type="PROSITE" id="PS00027">
    <property type="entry name" value="HOMEOBOX_1"/>
    <property type="match status" value="1"/>
</dbReference>
<feature type="region of interest" description="Disordered" evidence="7">
    <location>
        <begin position="210"/>
        <end position="331"/>
    </location>
</feature>
<dbReference type="InterPro" id="IPR050394">
    <property type="entry name" value="Homeobox_NK-like"/>
</dbReference>
<dbReference type="Proteomes" id="UP000515135">
    <property type="component" value="Unplaced"/>
</dbReference>
<evidence type="ECO:0000256" key="4">
    <source>
        <dbReference type="ARBA" id="ARBA00023242"/>
    </source>
</evidence>
<feature type="domain" description="Homeobox" evidence="8">
    <location>
        <begin position="149"/>
        <end position="209"/>
    </location>
</feature>
<dbReference type="KEGG" id="bbel:109462984"/>
<dbReference type="GO" id="GO:0000981">
    <property type="term" value="F:DNA-binding transcription factor activity, RNA polymerase II-specific"/>
    <property type="evidence" value="ECO:0007669"/>
    <property type="project" value="InterPro"/>
</dbReference>
<dbReference type="GeneID" id="109462984"/>
<feature type="compositionally biased region" description="Basic and acidic residues" evidence="7">
    <location>
        <begin position="128"/>
        <end position="149"/>
    </location>
</feature>
<dbReference type="PANTHER" id="PTHR24340:SF70">
    <property type="entry name" value="NK7.1, ISOFORM A"/>
    <property type="match status" value="1"/>
</dbReference>
<evidence type="ECO:0000256" key="5">
    <source>
        <dbReference type="PROSITE-ProRule" id="PRU00108"/>
    </source>
</evidence>
<feature type="compositionally biased region" description="Low complexity" evidence="7">
    <location>
        <begin position="251"/>
        <end position="266"/>
    </location>
</feature>
<comment type="subcellular location">
    <subcellularLocation>
        <location evidence="1 5 6">Nucleus</location>
    </subcellularLocation>
</comment>
<protein>
    <submittedName>
        <fullName evidence="10">BarH-like 2 homeobox protein</fullName>
    </submittedName>
</protein>
<dbReference type="PRINTS" id="PR00024">
    <property type="entry name" value="HOMEOBOX"/>
</dbReference>
<name>A0A6P4XXH2_BRABE</name>
<reference evidence="10" key="1">
    <citation type="submission" date="2025-08" db="UniProtKB">
        <authorList>
            <consortium name="RefSeq"/>
        </authorList>
    </citation>
    <scope>IDENTIFICATION</scope>
    <source>
        <tissue evidence="10">Gonad</tissue>
    </source>
</reference>
<evidence type="ECO:0000256" key="3">
    <source>
        <dbReference type="ARBA" id="ARBA00023155"/>
    </source>
</evidence>
<dbReference type="InterPro" id="IPR001356">
    <property type="entry name" value="HD"/>
</dbReference>
<dbReference type="GO" id="GO:0005634">
    <property type="term" value="C:nucleus"/>
    <property type="evidence" value="ECO:0007669"/>
    <property type="project" value="UniProtKB-SubCell"/>
</dbReference>
<dbReference type="InterPro" id="IPR009057">
    <property type="entry name" value="Homeodomain-like_sf"/>
</dbReference>
<gene>
    <name evidence="10" type="primary">LOC109462984</name>
</gene>
<dbReference type="CDD" id="cd00086">
    <property type="entry name" value="homeodomain"/>
    <property type="match status" value="1"/>
</dbReference>
<dbReference type="GO" id="GO:0000978">
    <property type="term" value="F:RNA polymerase II cis-regulatory region sequence-specific DNA binding"/>
    <property type="evidence" value="ECO:0007669"/>
    <property type="project" value="TreeGrafter"/>
</dbReference>
<evidence type="ECO:0000313" key="9">
    <source>
        <dbReference type="Proteomes" id="UP000515135"/>
    </source>
</evidence>
<accession>A0A6P4XXH2</accession>
<feature type="DNA-binding region" description="Homeobox" evidence="5">
    <location>
        <begin position="151"/>
        <end position="210"/>
    </location>
</feature>
<keyword evidence="9" id="KW-1185">Reference proteome</keyword>
<evidence type="ECO:0000256" key="6">
    <source>
        <dbReference type="RuleBase" id="RU000682"/>
    </source>
</evidence>
<sequence length="331" mass="36520">MAMQQEARAACTVGRPIALYTTPPIWHQHIYHPTSKQPTRHFIADILGLRPDKDDRPRSPCLLGPELQHAKAVDSARSPKGNARTSVGAAGSTREDSDSEARSSDSGRDQDESGHESGDNKVPNGTKRKYEDGGKNSEKDTDGTQEDKPKKKKARTTFTGRQIFELEKQFEVKKYLSASERADLAALLNVTDTQVKIWFQNRRTKWKKQDGISNAEAAEHKIGGSRHIDTVRQREQQRSTKELQNCEAPVETETTTDCNDSNNNSTERAEHSGMETENAEPDLRHAADPEPAEPPAGAVAAEALEPPPNQEAVKNGTVNVKDESSQTCDTD</sequence>
<dbReference type="InterPro" id="IPR017970">
    <property type="entry name" value="Homeobox_CS"/>
</dbReference>
<proteinExistence type="predicted"/>
<dbReference type="RefSeq" id="XP_019615194.1">
    <property type="nucleotide sequence ID" value="XM_019759635.1"/>
</dbReference>
<dbReference type="Pfam" id="PF00046">
    <property type="entry name" value="Homeodomain"/>
    <property type="match status" value="1"/>
</dbReference>
<dbReference type="AlphaFoldDB" id="A0A6P4XXH2"/>
<evidence type="ECO:0000259" key="8">
    <source>
        <dbReference type="PROSITE" id="PS50071"/>
    </source>
</evidence>
<organism evidence="9 10">
    <name type="scientific">Branchiostoma belcheri</name>
    <name type="common">Amphioxus</name>
    <dbReference type="NCBI Taxonomy" id="7741"/>
    <lineage>
        <taxon>Eukaryota</taxon>
        <taxon>Metazoa</taxon>
        <taxon>Chordata</taxon>
        <taxon>Cephalochordata</taxon>
        <taxon>Leptocardii</taxon>
        <taxon>Amphioxiformes</taxon>
        <taxon>Branchiostomatidae</taxon>
        <taxon>Branchiostoma</taxon>
    </lineage>
</organism>
<evidence type="ECO:0000256" key="2">
    <source>
        <dbReference type="ARBA" id="ARBA00023125"/>
    </source>
</evidence>
<dbReference type="GO" id="GO:0030154">
    <property type="term" value="P:cell differentiation"/>
    <property type="evidence" value="ECO:0007669"/>
    <property type="project" value="TreeGrafter"/>
</dbReference>
<feature type="compositionally biased region" description="Basic and acidic residues" evidence="7">
    <location>
        <begin position="93"/>
        <end position="119"/>
    </location>
</feature>
<evidence type="ECO:0000313" key="10">
    <source>
        <dbReference type="RefSeq" id="XP_019615194.1"/>
    </source>
</evidence>
<keyword evidence="4 5" id="KW-0539">Nucleus</keyword>
<dbReference type="InterPro" id="IPR020479">
    <property type="entry name" value="HD_metazoa"/>
</dbReference>
<dbReference type="SMART" id="SM00389">
    <property type="entry name" value="HOX"/>
    <property type="match status" value="1"/>
</dbReference>
<feature type="region of interest" description="Disordered" evidence="7">
    <location>
        <begin position="50"/>
        <end position="158"/>
    </location>
</feature>
<dbReference type="PANTHER" id="PTHR24340">
    <property type="entry name" value="HOMEOBOX PROTEIN NKX"/>
    <property type="match status" value="1"/>
</dbReference>
<evidence type="ECO:0000256" key="7">
    <source>
        <dbReference type="SAM" id="MobiDB-lite"/>
    </source>
</evidence>
<feature type="compositionally biased region" description="Low complexity" evidence="7">
    <location>
        <begin position="295"/>
        <end position="304"/>
    </location>
</feature>